<dbReference type="InParanoid" id="A0A0D0DRN9"/>
<dbReference type="HOGENOM" id="CLU_132233_1_0_1"/>
<feature type="non-terminal residue" evidence="1">
    <location>
        <position position="106"/>
    </location>
</feature>
<protein>
    <submittedName>
        <fullName evidence="1">Uncharacterized protein</fullName>
    </submittedName>
</protein>
<dbReference type="EMBL" id="KN825629">
    <property type="protein sequence ID" value="KIK82425.1"/>
    <property type="molecule type" value="Genomic_DNA"/>
</dbReference>
<dbReference type="OrthoDB" id="3239511at2759"/>
<dbReference type="STRING" id="930991.A0A0D0DRN9"/>
<sequence>PCFDCVIINTQNSPIFGCLILLFKCHIADEDYDLALVHPYDAPVGFQAHKDKHLNLWHVHAWPHAPSEMFSVKLIICGVALAEDSTKLGDFLVIDTVDADMFLCMQ</sequence>
<feature type="non-terminal residue" evidence="1">
    <location>
        <position position="1"/>
    </location>
</feature>
<name>A0A0D0DRN9_9AGAM</name>
<reference evidence="1 2" key="1">
    <citation type="submission" date="2014-04" db="EMBL/GenBank/DDBJ databases">
        <authorList>
            <consortium name="DOE Joint Genome Institute"/>
            <person name="Kuo A."/>
            <person name="Kohler A."/>
            <person name="Jargeat P."/>
            <person name="Nagy L.G."/>
            <person name="Floudas D."/>
            <person name="Copeland A."/>
            <person name="Barry K.W."/>
            <person name="Cichocki N."/>
            <person name="Veneault-Fourrey C."/>
            <person name="LaButti K."/>
            <person name="Lindquist E.A."/>
            <person name="Lipzen A."/>
            <person name="Lundell T."/>
            <person name="Morin E."/>
            <person name="Murat C."/>
            <person name="Sun H."/>
            <person name="Tunlid A."/>
            <person name="Henrissat B."/>
            <person name="Grigoriev I.V."/>
            <person name="Hibbett D.S."/>
            <person name="Martin F."/>
            <person name="Nordberg H.P."/>
            <person name="Cantor M.N."/>
            <person name="Hua S.X."/>
        </authorList>
    </citation>
    <scope>NUCLEOTIDE SEQUENCE [LARGE SCALE GENOMIC DNA]</scope>
    <source>
        <strain evidence="1 2">Ve08.2h10</strain>
    </source>
</reference>
<dbReference type="AlphaFoldDB" id="A0A0D0DRN9"/>
<evidence type="ECO:0000313" key="1">
    <source>
        <dbReference type="EMBL" id="KIK82425.1"/>
    </source>
</evidence>
<accession>A0A0D0DRN9</accession>
<reference evidence="2" key="2">
    <citation type="submission" date="2015-01" db="EMBL/GenBank/DDBJ databases">
        <title>Evolutionary Origins and Diversification of the Mycorrhizal Mutualists.</title>
        <authorList>
            <consortium name="DOE Joint Genome Institute"/>
            <consortium name="Mycorrhizal Genomics Consortium"/>
            <person name="Kohler A."/>
            <person name="Kuo A."/>
            <person name="Nagy L.G."/>
            <person name="Floudas D."/>
            <person name="Copeland A."/>
            <person name="Barry K.W."/>
            <person name="Cichocki N."/>
            <person name="Veneault-Fourrey C."/>
            <person name="LaButti K."/>
            <person name="Lindquist E.A."/>
            <person name="Lipzen A."/>
            <person name="Lundell T."/>
            <person name="Morin E."/>
            <person name="Murat C."/>
            <person name="Riley R."/>
            <person name="Ohm R."/>
            <person name="Sun H."/>
            <person name="Tunlid A."/>
            <person name="Henrissat B."/>
            <person name="Grigoriev I.V."/>
            <person name="Hibbett D.S."/>
            <person name="Martin F."/>
        </authorList>
    </citation>
    <scope>NUCLEOTIDE SEQUENCE [LARGE SCALE GENOMIC DNA]</scope>
    <source>
        <strain evidence="2">Ve08.2h10</strain>
    </source>
</reference>
<organism evidence="1 2">
    <name type="scientific">Paxillus rubicundulus Ve08.2h10</name>
    <dbReference type="NCBI Taxonomy" id="930991"/>
    <lineage>
        <taxon>Eukaryota</taxon>
        <taxon>Fungi</taxon>
        <taxon>Dikarya</taxon>
        <taxon>Basidiomycota</taxon>
        <taxon>Agaricomycotina</taxon>
        <taxon>Agaricomycetes</taxon>
        <taxon>Agaricomycetidae</taxon>
        <taxon>Boletales</taxon>
        <taxon>Paxilineae</taxon>
        <taxon>Paxillaceae</taxon>
        <taxon>Paxillus</taxon>
    </lineage>
</organism>
<gene>
    <name evidence="1" type="ORF">PAXRUDRAFT_102999</name>
</gene>
<evidence type="ECO:0000313" key="2">
    <source>
        <dbReference type="Proteomes" id="UP000054538"/>
    </source>
</evidence>
<dbReference type="Proteomes" id="UP000054538">
    <property type="component" value="Unassembled WGS sequence"/>
</dbReference>
<proteinExistence type="predicted"/>
<keyword evidence="2" id="KW-1185">Reference proteome</keyword>